<evidence type="ECO:0000313" key="2">
    <source>
        <dbReference type="EMBL" id="KAK6505341.1"/>
    </source>
</evidence>
<feature type="coiled-coil region" evidence="1">
    <location>
        <begin position="40"/>
        <end position="67"/>
    </location>
</feature>
<reference evidence="2 3" key="1">
    <citation type="submission" date="2023-08" db="EMBL/GenBank/DDBJ databases">
        <authorList>
            <person name="Palmer J.M."/>
        </authorList>
    </citation>
    <scope>NUCLEOTIDE SEQUENCE [LARGE SCALE GENOMIC DNA]</scope>
    <source>
        <strain evidence="2 3">TWF481</strain>
    </source>
</reference>
<evidence type="ECO:0000256" key="1">
    <source>
        <dbReference type="SAM" id="Coils"/>
    </source>
</evidence>
<dbReference type="AlphaFoldDB" id="A0AAV9WCU8"/>
<name>A0AAV9WCU8_9PEZI</name>
<keyword evidence="3" id="KW-1185">Reference proteome</keyword>
<keyword evidence="1" id="KW-0175">Coiled coil</keyword>
<dbReference type="EMBL" id="JAVHJL010000004">
    <property type="protein sequence ID" value="KAK6505341.1"/>
    <property type="molecule type" value="Genomic_DNA"/>
</dbReference>
<organism evidence="2 3">
    <name type="scientific">Arthrobotrys musiformis</name>
    <dbReference type="NCBI Taxonomy" id="47236"/>
    <lineage>
        <taxon>Eukaryota</taxon>
        <taxon>Fungi</taxon>
        <taxon>Dikarya</taxon>
        <taxon>Ascomycota</taxon>
        <taxon>Pezizomycotina</taxon>
        <taxon>Orbiliomycetes</taxon>
        <taxon>Orbiliales</taxon>
        <taxon>Orbiliaceae</taxon>
        <taxon>Arthrobotrys</taxon>
    </lineage>
</organism>
<accession>A0AAV9WCU8</accession>
<dbReference type="Proteomes" id="UP001370758">
    <property type="component" value="Unassembled WGS sequence"/>
</dbReference>
<gene>
    <name evidence="2" type="ORF">TWF481_007246</name>
</gene>
<sequence>MDYTHPDISPSTSAALRELETLTDPQTDRVAALPNIVFTVLQVAKSVAALEGEVARLKERNDLLRLQLYNSHCGRTETLLIPATVPQELRRAMPRTLNDLNVFNAEQGDAALRALGVEVNSKASAYAKRGVIAEQLGVRLP</sequence>
<protein>
    <submittedName>
        <fullName evidence="2">Uncharacterized protein</fullName>
    </submittedName>
</protein>
<evidence type="ECO:0000313" key="3">
    <source>
        <dbReference type="Proteomes" id="UP001370758"/>
    </source>
</evidence>
<comment type="caution">
    <text evidence="2">The sequence shown here is derived from an EMBL/GenBank/DDBJ whole genome shotgun (WGS) entry which is preliminary data.</text>
</comment>
<proteinExistence type="predicted"/>